<accession>A0ABT0BZ31</accession>
<proteinExistence type="predicted"/>
<dbReference type="Proteomes" id="UP001165444">
    <property type="component" value="Unassembled WGS sequence"/>
</dbReference>
<reference evidence="3 4" key="1">
    <citation type="submission" date="2022-03" db="EMBL/GenBank/DDBJ databases">
        <title>Parabacteroides sp. nov. isolated from swine feces.</title>
        <authorList>
            <person name="Bak J.E."/>
        </authorList>
    </citation>
    <scope>NUCLEOTIDE SEQUENCE [LARGE SCALE GENOMIC DNA]</scope>
    <source>
        <strain evidence="3 4">AGMB00274</strain>
    </source>
</reference>
<keyword evidence="1 3" id="KW-0238">DNA-binding</keyword>
<evidence type="ECO:0000256" key="1">
    <source>
        <dbReference type="ARBA" id="ARBA00023125"/>
    </source>
</evidence>
<feature type="domain" description="HU" evidence="2">
    <location>
        <begin position="1"/>
        <end position="126"/>
    </location>
</feature>
<dbReference type="NCBIfam" id="TIGR01201">
    <property type="entry name" value="HU_rel"/>
    <property type="match status" value="1"/>
</dbReference>
<evidence type="ECO:0000313" key="4">
    <source>
        <dbReference type="Proteomes" id="UP001165444"/>
    </source>
</evidence>
<keyword evidence="4" id="KW-1185">Reference proteome</keyword>
<dbReference type="InterPro" id="IPR041607">
    <property type="entry name" value="HU-HIG"/>
</dbReference>
<dbReference type="Gene3D" id="4.10.520.10">
    <property type="entry name" value="IHF-like DNA-binding proteins"/>
    <property type="match status" value="1"/>
</dbReference>
<dbReference type="GO" id="GO:0003677">
    <property type="term" value="F:DNA binding"/>
    <property type="evidence" value="ECO:0007669"/>
    <property type="project" value="UniProtKB-KW"/>
</dbReference>
<evidence type="ECO:0000313" key="3">
    <source>
        <dbReference type="EMBL" id="MCJ2379982.1"/>
    </source>
</evidence>
<organism evidence="3 4">
    <name type="scientific">Parabacteroides faecalis</name>
    <dbReference type="NCBI Taxonomy" id="2924040"/>
    <lineage>
        <taxon>Bacteria</taxon>
        <taxon>Pseudomonadati</taxon>
        <taxon>Bacteroidota</taxon>
        <taxon>Bacteroidia</taxon>
        <taxon>Bacteroidales</taxon>
        <taxon>Tannerellaceae</taxon>
        <taxon>Parabacteroides</taxon>
    </lineage>
</organism>
<protein>
    <submittedName>
        <fullName evidence="3">HU family DNA-binding protein</fullName>
    </submittedName>
</protein>
<dbReference type="Pfam" id="PF18291">
    <property type="entry name" value="HU-HIG"/>
    <property type="match status" value="1"/>
</dbReference>
<evidence type="ECO:0000259" key="2">
    <source>
        <dbReference type="Pfam" id="PF18291"/>
    </source>
</evidence>
<dbReference type="RefSeq" id="WP_243323672.1">
    <property type="nucleotide sequence ID" value="NZ_JAKZMM010000009.1"/>
</dbReference>
<dbReference type="SUPFAM" id="SSF47729">
    <property type="entry name" value="IHF-like DNA-binding proteins"/>
    <property type="match status" value="1"/>
</dbReference>
<dbReference type="InterPro" id="IPR010992">
    <property type="entry name" value="IHF-like_DNA-bd_dom_sf"/>
</dbReference>
<comment type="caution">
    <text evidence="3">The sequence shown here is derived from an EMBL/GenBank/DDBJ whole genome shotgun (WGS) entry which is preliminary data.</text>
</comment>
<name>A0ABT0BZ31_9BACT</name>
<gene>
    <name evidence="3" type="ORF">MUN53_05050</name>
</gene>
<sequence length="142" mass="15621">MAISYTLVQRKDMSRGALENAKLYYAQAVSTRRVEFDDLCDEIAETCTLTSADIKAVLDRVIWGMVTHLKNSEIVQFGDLGNFRIAVGSAGSATPEEFTATMLRKPKVVFHPGKRLQEMRDVAKFARFTVDKDDGADAGGGV</sequence>
<dbReference type="EMBL" id="JAKZMM010000009">
    <property type="protein sequence ID" value="MCJ2379982.1"/>
    <property type="molecule type" value="Genomic_DNA"/>
</dbReference>
<dbReference type="InterPro" id="IPR005902">
    <property type="entry name" value="HU_DNA-bd_put"/>
</dbReference>